<sequence>MFSRVRKTLAIGAAAAIVLTLGACSADASAEADGPATAGVAENLKVGWSTIYLSPSWMQQTEKLLNEEAGRLKDQGIVASIETLNANGDTSQQIAQIRTMIQQKYDIILVDAGSSTALNPVMEDAIEEGITVVNFDSLVTSDKVTKVGTDQGKWGGMLAQWLVDELDGKGDIIAFNGPAGVAVSEDRWAGAKAVFDKNPDIKIVTTLNSEYNIAPAAQAFASAYAANPDIDGVFAQGGALGLAALQTLIKRDAPMIPITGENYNGFLKAWSDNIPNGFSSMSTAQPNWMSAVALRAAVAIKQGKDIPKWIEIPLPEITNDNLTEFVKTGEPDDSYPINEFSDADIKALLGL</sequence>
<dbReference type="SUPFAM" id="SSF53822">
    <property type="entry name" value="Periplasmic binding protein-like I"/>
    <property type="match status" value="1"/>
</dbReference>
<feature type="chain" id="PRO_5030662377" evidence="4">
    <location>
        <begin position="31"/>
        <end position="351"/>
    </location>
</feature>
<evidence type="ECO:0000313" key="6">
    <source>
        <dbReference type="EMBL" id="NYJ21296.1"/>
    </source>
</evidence>
<evidence type="ECO:0000256" key="2">
    <source>
        <dbReference type="ARBA" id="ARBA00007639"/>
    </source>
</evidence>
<dbReference type="PANTHER" id="PTHR46847">
    <property type="entry name" value="D-ALLOSE-BINDING PERIPLASMIC PROTEIN-RELATED"/>
    <property type="match status" value="1"/>
</dbReference>
<comment type="subcellular location">
    <subcellularLocation>
        <location evidence="1">Cell envelope</location>
    </subcellularLocation>
</comment>
<comment type="caution">
    <text evidence="6">The sequence shown here is derived from an EMBL/GenBank/DDBJ whole genome shotgun (WGS) entry which is preliminary data.</text>
</comment>
<dbReference type="CDD" id="cd19996">
    <property type="entry name" value="PBP1_ABC_sugar_binding-like"/>
    <property type="match status" value="1"/>
</dbReference>
<keyword evidence="7" id="KW-1185">Reference proteome</keyword>
<evidence type="ECO:0000256" key="4">
    <source>
        <dbReference type="SAM" id="SignalP"/>
    </source>
</evidence>
<evidence type="ECO:0000256" key="1">
    <source>
        <dbReference type="ARBA" id="ARBA00004196"/>
    </source>
</evidence>
<dbReference type="Gene3D" id="3.40.50.2300">
    <property type="match status" value="2"/>
</dbReference>
<feature type="domain" description="Periplasmic binding protein" evidence="5">
    <location>
        <begin position="47"/>
        <end position="304"/>
    </location>
</feature>
<dbReference type="RefSeq" id="WP_179579915.1">
    <property type="nucleotide sequence ID" value="NZ_JACCFM010000001.1"/>
</dbReference>
<dbReference type="AlphaFoldDB" id="A0A7Z0EGM8"/>
<evidence type="ECO:0000256" key="3">
    <source>
        <dbReference type="ARBA" id="ARBA00022729"/>
    </source>
</evidence>
<name>A0A7Z0EGM8_9MICO</name>
<evidence type="ECO:0000259" key="5">
    <source>
        <dbReference type="Pfam" id="PF13407"/>
    </source>
</evidence>
<dbReference type="PROSITE" id="PS51257">
    <property type="entry name" value="PROKAR_LIPOPROTEIN"/>
    <property type="match status" value="1"/>
</dbReference>
<dbReference type="PANTHER" id="PTHR46847:SF3">
    <property type="entry name" value="GALACTOFURANOSE-BINDING PROTEIN YTFQ"/>
    <property type="match status" value="1"/>
</dbReference>
<dbReference type="InterPro" id="IPR025997">
    <property type="entry name" value="SBP_2_dom"/>
</dbReference>
<dbReference type="GO" id="GO:0030246">
    <property type="term" value="F:carbohydrate binding"/>
    <property type="evidence" value="ECO:0007669"/>
    <property type="project" value="UniProtKB-ARBA"/>
</dbReference>
<comment type="similarity">
    <text evidence="2">Belongs to the bacterial solute-binding protein 2 family.</text>
</comment>
<proteinExistence type="inferred from homology"/>
<dbReference type="GO" id="GO:0030313">
    <property type="term" value="C:cell envelope"/>
    <property type="evidence" value="ECO:0007669"/>
    <property type="project" value="UniProtKB-SubCell"/>
</dbReference>
<reference evidence="6 7" key="1">
    <citation type="submission" date="2020-07" db="EMBL/GenBank/DDBJ databases">
        <title>Sequencing the genomes of 1000 actinobacteria strains.</title>
        <authorList>
            <person name="Klenk H.-P."/>
        </authorList>
    </citation>
    <scope>NUCLEOTIDE SEQUENCE [LARGE SCALE GENOMIC DNA]</scope>
    <source>
        <strain evidence="6 7">LI1</strain>
    </source>
</reference>
<gene>
    <name evidence="6" type="ORF">HNR05_003087</name>
</gene>
<protein>
    <submittedName>
        <fullName evidence="6">Ribose transport system substrate-binding protein</fullName>
    </submittedName>
</protein>
<keyword evidence="3 4" id="KW-0732">Signal</keyword>
<organism evidence="6 7">
    <name type="scientific">Glaciibacter psychrotolerans</name>
    <dbReference type="NCBI Taxonomy" id="670054"/>
    <lineage>
        <taxon>Bacteria</taxon>
        <taxon>Bacillati</taxon>
        <taxon>Actinomycetota</taxon>
        <taxon>Actinomycetes</taxon>
        <taxon>Micrococcales</taxon>
        <taxon>Microbacteriaceae</taxon>
        <taxon>Glaciibacter</taxon>
    </lineage>
</organism>
<accession>A0A7Z0EGM8</accession>
<dbReference type="Proteomes" id="UP000537260">
    <property type="component" value="Unassembled WGS sequence"/>
</dbReference>
<evidence type="ECO:0000313" key="7">
    <source>
        <dbReference type="Proteomes" id="UP000537260"/>
    </source>
</evidence>
<dbReference type="InterPro" id="IPR028082">
    <property type="entry name" value="Peripla_BP_I"/>
</dbReference>
<dbReference type="Pfam" id="PF13407">
    <property type="entry name" value="Peripla_BP_4"/>
    <property type="match status" value="1"/>
</dbReference>
<feature type="signal peptide" evidence="4">
    <location>
        <begin position="1"/>
        <end position="30"/>
    </location>
</feature>
<dbReference type="EMBL" id="JACCFM010000001">
    <property type="protein sequence ID" value="NYJ21296.1"/>
    <property type="molecule type" value="Genomic_DNA"/>
</dbReference>